<dbReference type="Proteomes" id="UP001060085">
    <property type="component" value="Linkage Group LG04"/>
</dbReference>
<dbReference type="EMBL" id="CM044704">
    <property type="protein sequence ID" value="KAI5669433.1"/>
    <property type="molecule type" value="Genomic_DNA"/>
</dbReference>
<evidence type="ECO:0000313" key="2">
    <source>
        <dbReference type="Proteomes" id="UP001060085"/>
    </source>
</evidence>
<proteinExistence type="predicted"/>
<comment type="caution">
    <text evidence="1">The sequence shown here is derived from an EMBL/GenBank/DDBJ whole genome shotgun (WGS) entry which is preliminary data.</text>
</comment>
<protein>
    <submittedName>
        <fullName evidence="1">Uncharacterized protein</fullName>
    </submittedName>
</protein>
<sequence>MDPWKKKIKLWKLQFLRMIPYCVLAFLLLSAISIVKDGLFSPTNSDNFLISDCTDFAPGEIVPCKNMEKKPHRISYYNIVFKRLFDEGYISRASKVLSLDNTNGQDVVALKKIGVTDVTGITEMPSAKFIVSGQGISHPFANNTFDFEFFGYNTMFKYWKAFPAHAASEIGRTLKFGGYVAIHVVINDEYSYNSFINLFTCCTLVTSRTIRGLEYSVPSLHELIFQKKMHSRSQKYCIPEIRRKIIGELEPLLAIEQPYSWEGPWGNEKGTLKYLSSMVDLSFKERYIYIDLGANAYNTSIGSWFKEEYPKQNKPFEIYAVEADNAFHAEYKGKDGLTLLPFAAWVRNETLTFHVYKEAPNEGQRWEKMGYIPEKQDTKNDDVMSVFTVEAFDFTEWFLRTVTKRDYVVVKMDVEGAEVKLLKKLREKGGICLIDELFLECHYDRSGDNGSKYKTTLSDCIDIFRKLRKDGCIVHQWW</sequence>
<keyword evidence="2" id="KW-1185">Reference proteome</keyword>
<organism evidence="1 2">
    <name type="scientific">Catharanthus roseus</name>
    <name type="common">Madagascar periwinkle</name>
    <name type="synonym">Vinca rosea</name>
    <dbReference type="NCBI Taxonomy" id="4058"/>
    <lineage>
        <taxon>Eukaryota</taxon>
        <taxon>Viridiplantae</taxon>
        <taxon>Streptophyta</taxon>
        <taxon>Embryophyta</taxon>
        <taxon>Tracheophyta</taxon>
        <taxon>Spermatophyta</taxon>
        <taxon>Magnoliopsida</taxon>
        <taxon>eudicotyledons</taxon>
        <taxon>Gunneridae</taxon>
        <taxon>Pentapetalae</taxon>
        <taxon>asterids</taxon>
        <taxon>lamiids</taxon>
        <taxon>Gentianales</taxon>
        <taxon>Apocynaceae</taxon>
        <taxon>Rauvolfioideae</taxon>
        <taxon>Vinceae</taxon>
        <taxon>Catharanthinae</taxon>
        <taxon>Catharanthus</taxon>
    </lineage>
</organism>
<reference evidence="2" key="1">
    <citation type="journal article" date="2023" name="Nat. Plants">
        <title>Single-cell RNA sequencing provides a high-resolution roadmap for understanding the multicellular compartmentation of specialized metabolism.</title>
        <authorList>
            <person name="Sun S."/>
            <person name="Shen X."/>
            <person name="Li Y."/>
            <person name="Li Y."/>
            <person name="Wang S."/>
            <person name="Li R."/>
            <person name="Zhang H."/>
            <person name="Shen G."/>
            <person name="Guo B."/>
            <person name="Wei J."/>
            <person name="Xu J."/>
            <person name="St-Pierre B."/>
            <person name="Chen S."/>
            <person name="Sun C."/>
        </authorList>
    </citation>
    <scope>NUCLEOTIDE SEQUENCE [LARGE SCALE GENOMIC DNA]</scope>
</reference>
<gene>
    <name evidence="1" type="ORF">M9H77_19286</name>
</gene>
<evidence type="ECO:0000313" key="1">
    <source>
        <dbReference type="EMBL" id="KAI5669433.1"/>
    </source>
</evidence>
<accession>A0ACC0B9Z5</accession>
<name>A0ACC0B9Z5_CATRO</name>